<feature type="region of interest" description="Disordered" evidence="1">
    <location>
        <begin position="195"/>
        <end position="216"/>
    </location>
</feature>
<organism evidence="2 3">
    <name type="scientific">Thalictrum thalictroides</name>
    <name type="common">Rue-anemone</name>
    <name type="synonym">Anemone thalictroides</name>
    <dbReference type="NCBI Taxonomy" id="46969"/>
    <lineage>
        <taxon>Eukaryota</taxon>
        <taxon>Viridiplantae</taxon>
        <taxon>Streptophyta</taxon>
        <taxon>Embryophyta</taxon>
        <taxon>Tracheophyta</taxon>
        <taxon>Spermatophyta</taxon>
        <taxon>Magnoliopsida</taxon>
        <taxon>Ranunculales</taxon>
        <taxon>Ranunculaceae</taxon>
        <taxon>Thalictroideae</taxon>
        <taxon>Thalictrum</taxon>
    </lineage>
</organism>
<reference evidence="2 3" key="1">
    <citation type="submission" date="2020-06" db="EMBL/GenBank/DDBJ databases">
        <title>Transcriptomic and genomic resources for Thalictrum thalictroides and T. hernandezii: Facilitating candidate gene discovery in an emerging model plant lineage.</title>
        <authorList>
            <person name="Arias T."/>
            <person name="Riano-Pachon D.M."/>
            <person name="Di Stilio V.S."/>
        </authorList>
    </citation>
    <scope>NUCLEOTIDE SEQUENCE [LARGE SCALE GENOMIC DNA]</scope>
    <source>
        <strain evidence="3">cv. WT478/WT964</strain>
        <tissue evidence="2">Leaves</tissue>
    </source>
</reference>
<comment type="caution">
    <text evidence="2">The sequence shown here is derived from an EMBL/GenBank/DDBJ whole genome shotgun (WGS) entry which is preliminary data.</text>
</comment>
<sequence length="430" mass="48722">MDWNWVRSEICKKFQNVKMGFLDNGEAVVEMISICEVEHIAVLPPLWTERGVVTFRRWRPTEGSLNLEHDRVDDFWICLKVTPELNKAWEGSQVVVRNQSRIPFRQAEVGGEQLGTTGPLGNMERPITYAQVATSSPSRPPGFEQVQAQRRSEITVRQDKVDGGNGLEAQKVQNLGSQCWEDHTPIHRSQDLLDPRRDDISDEAQSRRTKMFQRSHALSKTGLSNQFWTTKAQRWFTWRKCNNQKRPNRRGNHRSKSRERTLSALIVSPTILSRKGKELVVEGVQNGEEGGITVVSDEGSFEGSDVVVSLQPLNGGAPGSSVVHLNGERDDNEVEKAMPNNEDLMAKLKKNLMECTSEEQIEMWIKRLVSPLAKQLGVVGVGNSNEMEQLCRDLCRGDLSLEKHDECFGDLPMDDPEENEERNTNVYDVD</sequence>
<gene>
    <name evidence="2" type="ORF">FRX31_028320</name>
</gene>
<evidence type="ECO:0000256" key="1">
    <source>
        <dbReference type="SAM" id="MobiDB-lite"/>
    </source>
</evidence>
<dbReference type="AlphaFoldDB" id="A0A7J6VAI1"/>
<name>A0A7J6VAI1_THATH</name>
<dbReference type="Proteomes" id="UP000554482">
    <property type="component" value="Unassembled WGS sequence"/>
</dbReference>
<accession>A0A7J6VAI1</accession>
<keyword evidence="3" id="KW-1185">Reference proteome</keyword>
<evidence type="ECO:0000313" key="2">
    <source>
        <dbReference type="EMBL" id="KAF5182096.1"/>
    </source>
</evidence>
<dbReference type="EMBL" id="JABWDY010035250">
    <property type="protein sequence ID" value="KAF5182096.1"/>
    <property type="molecule type" value="Genomic_DNA"/>
</dbReference>
<proteinExistence type="predicted"/>
<feature type="region of interest" description="Disordered" evidence="1">
    <location>
        <begin position="409"/>
        <end position="430"/>
    </location>
</feature>
<protein>
    <submittedName>
        <fullName evidence="2">Uncharacterized protein</fullName>
    </submittedName>
</protein>
<evidence type="ECO:0000313" key="3">
    <source>
        <dbReference type="Proteomes" id="UP000554482"/>
    </source>
</evidence>